<dbReference type="InterPro" id="IPR019734">
    <property type="entry name" value="TPR_rpt"/>
</dbReference>
<protein>
    <recommendedName>
        <fullName evidence="3">HTH cro/C1-type domain-containing protein</fullName>
    </recommendedName>
</protein>
<dbReference type="PANTHER" id="PTHR47050:SF1">
    <property type="entry name" value="TETRATRICOPEPTIDE REPEAT PROTEIN 24-LIKE"/>
    <property type="match status" value="1"/>
</dbReference>
<dbReference type="GO" id="GO:0003677">
    <property type="term" value="F:DNA binding"/>
    <property type="evidence" value="ECO:0007669"/>
    <property type="project" value="InterPro"/>
</dbReference>
<dbReference type="SMART" id="SM00530">
    <property type="entry name" value="HTH_XRE"/>
    <property type="match status" value="1"/>
</dbReference>
<dbReference type="Gene3D" id="1.25.40.10">
    <property type="entry name" value="Tetratricopeptide repeat domain"/>
    <property type="match status" value="2"/>
</dbReference>
<evidence type="ECO:0000313" key="5">
    <source>
        <dbReference type="Proteomes" id="UP000188603"/>
    </source>
</evidence>
<dbReference type="InterPro" id="IPR011990">
    <property type="entry name" value="TPR-like_helical_dom_sf"/>
</dbReference>
<evidence type="ECO:0000256" key="2">
    <source>
        <dbReference type="SAM" id="Coils"/>
    </source>
</evidence>
<accession>A0A1U9K7W5</accession>
<dbReference type="InterPro" id="IPR024812">
    <property type="entry name" value="TPR_24"/>
</dbReference>
<dbReference type="Pfam" id="PF13424">
    <property type="entry name" value="TPR_12"/>
    <property type="match status" value="1"/>
</dbReference>
<keyword evidence="5" id="KW-1185">Reference proteome</keyword>
<dbReference type="PROSITE" id="PS50005">
    <property type="entry name" value="TPR"/>
    <property type="match status" value="1"/>
</dbReference>
<organism evidence="4 5">
    <name type="scientific">Novibacillus thermophilus</name>
    <dbReference type="NCBI Taxonomy" id="1471761"/>
    <lineage>
        <taxon>Bacteria</taxon>
        <taxon>Bacillati</taxon>
        <taxon>Bacillota</taxon>
        <taxon>Bacilli</taxon>
        <taxon>Bacillales</taxon>
        <taxon>Thermoactinomycetaceae</taxon>
        <taxon>Novibacillus</taxon>
    </lineage>
</organism>
<dbReference type="KEGG" id="ntr:B0W44_10655"/>
<evidence type="ECO:0000313" key="4">
    <source>
        <dbReference type="EMBL" id="AQS56157.1"/>
    </source>
</evidence>
<dbReference type="SUPFAM" id="SSF47413">
    <property type="entry name" value="lambda repressor-like DNA-binding domains"/>
    <property type="match status" value="1"/>
</dbReference>
<dbReference type="PANTHER" id="PTHR47050">
    <property type="entry name" value="TETRATRICOPEPTIDE REPEAT PROTEIN 24"/>
    <property type="match status" value="1"/>
</dbReference>
<dbReference type="InterPro" id="IPR001387">
    <property type="entry name" value="Cro/C1-type_HTH"/>
</dbReference>
<dbReference type="RefSeq" id="WP_169835533.1">
    <property type="nucleotide sequence ID" value="NZ_CP019699.1"/>
</dbReference>
<name>A0A1U9K7W5_9BACL</name>
<feature type="coiled-coil region" evidence="2">
    <location>
        <begin position="56"/>
        <end position="83"/>
    </location>
</feature>
<feature type="repeat" description="TPR" evidence="1">
    <location>
        <begin position="325"/>
        <end position="358"/>
    </location>
</feature>
<dbReference type="InterPro" id="IPR010982">
    <property type="entry name" value="Lambda_DNA-bd_dom_sf"/>
</dbReference>
<dbReference type="EMBL" id="CP019699">
    <property type="protein sequence ID" value="AQS56157.1"/>
    <property type="molecule type" value="Genomic_DNA"/>
</dbReference>
<dbReference type="CDD" id="cd00093">
    <property type="entry name" value="HTH_XRE"/>
    <property type="match status" value="1"/>
</dbReference>
<dbReference type="SMART" id="SM00028">
    <property type="entry name" value="TPR"/>
    <property type="match status" value="6"/>
</dbReference>
<evidence type="ECO:0000256" key="1">
    <source>
        <dbReference type="PROSITE-ProRule" id="PRU00339"/>
    </source>
</evidence>
<dbReference type="Proteomes" id="UP000188603">
    <property type="component" value="Chromosome"/>
</dbReference>
<sequence length="460" mass="53707">MEMDRIEFGALIRKRRKELGLTLNDLANSQVSVPTLSNIERGVVYNVSEEKLTYIMERLGLTKEDIEEMARKTKQEEQRLAARISVARHLIQLKLYDEARRALSQLEKDELDDFPYYNISVQLQKGILYRKRQQWGRAKRALQSVIRMAQESNVKHKQNLVAEANYFLSICAFYGDQDYKKAIEYADQALDAFQEDKENLYFKGQILHDKATYCYHLERYGTAYKYVLEAQKVSAQTYDIRLLILEYNLEGLILSEQQMYDNAIQTLEKAIALSRKYYPVPDTASLLYLNLAEMYCRSKAFDEAIRCLDIAHKLCQMTKDQNILAIIYYLYGVVYYETQELDKAKTYATKATKLAEKFELTSEYLQLLELKAKIALECRSEDIKEVSQEGIQLADKTNLFDKKKEFHYILAKYYVPMLRDQTVAPQKTQLNSPCKNLIREGNIQRRDAPLFCRIGHTALV</sequence>
<dbReference type="Pfam" id="PF13432">
    <property type="entry name" value="TPR_16"/>
    <property type="match status" value="1"/>
</dbReference>
<dbReference type="PROSITE" id="PS50943">
    <property type="entry name" value="HTH_CROC1"/>
    <property type="match status" value="1"/>
</dbReference>
<dbReference type="AlphaFoldDB" id="A0A1U9K7W5"/>
<reference evidence="4 5" key="1">
    <citation type="journal article" date="2015" name="Int. J. Syst. Evol. Microbiol.">
        <title>Novibacillus thermophilus gen. nov., sp. nov., a Gram-staining-negative and moderately thermophilic member of the family Thermoactinomycetaceae.</title>
        <authorList>
            <person name="Yang G."/>
            <person name="Chen J."/>
            <person name="Zhou S."/>
        </authorList>
    </citation>
    <scope>NUCLEOTIDE SEQUENCE [LARGE SCALE GENOMIC DNA]</scope>
    <source>
        <strain evidence="4 5">SG-1</strain>
    </source>
</reference>
<dbReference type="SUPFAM" id="SSF48452">
    <property type="entry name" value="TPR-like"/>
    <property type="match status" value="2"/>
</dbReference>
<dbReference type="Pfam" id="PF13181">
    <property type="entry name" value="TPR_8"/>
    <property type="match status" value="1"/>
</dbReference>
<dbReference type="Pfam" id="PF13560">
    <property type="entry name" value="HTH_31"/>
    <property type="match status" value="1"/>
</dbReference>
<gene>
    <name evidence="4" type="ORF">B0W44_10655</name>
</gene>
<proteinExistence type="predicted"/>
<dbReference type="STRING" id="1471761.B0W44_10655"/>
<keyword evidence="1" id="KW-0802">TPR repeat</keyword>
<evidence type="ECO:0000259" key="3">
    <source>
        <dbReference type="PROSITE" id="PS50943"/>
    </source>
</evidence>
<feature type="domain" description="HTH cro/C1-type" evidence="3">
    <location>
        <begin position="12"/>
        <end position="66"/>
    </location>
</feature>
<keyword evidence="2" id="KW-0175">Coiled coil</keyword>